<name>A0A1I1AFM0_9BACT</name>
<gene>
    <name evidence="1" type="ORF">SAMN04489723_10894</name>
</gene>
<dbReference type="RefSeq" id="WP_245786853.1">
    <property type="nucleotide sequence ID" value="NZ_CAXBKE010000005.1"/>
</dbReference>
<reference evidence="1 2" key="1">
    <citation type="submission" date="2016-10" db="EMBL/GenBank/DDBJ databases">
        <authorList>
            <person name="de Groot N.N."/>
        </authorList>
    </citation>
    <scope>NUCLEOTIDE SEQUENCE [LARGE SCALE GENOMIC DNA]</scope>
    <source>
        <strain evidence="1 2">DSM 23399</strain>
    </source>
</reference>
<dbReference type="EMBL" id="FOKK01000008">
    <property type="protein sequence ID" value="SFB36825.1"/>
    <property type="molecule type" value="Genomic_DNA"/>
</dbReference>
<organism evidence="1 2">
    <name type="scientific">Algoriphagus aquimarinus</name>
    <dbReference type="NCBI Taxonomy" id="237018"/>
    <lineage>
        <taxon>Bacteria</taxon>
        <taxon>Pseudomonadati</taxon>
        <taxon>Bacteroidota</taxon>
        <taxon>Cytophagia</taxon>
        <taxon>Cytophagales</taxon>
        <taxon>Cyclobacteriaceae</taxon>
        <taxon>Algoriphagus</taxon>
    </lineage>
</organism>
<evidence type="ECO:0000313" key="2">
    <source>
        <dbReference type="Proteomes" id="UP000198790"/>
    </source>
</evidence>
<protein>
    <submittedName>
        <fullName evidence="1">Uncharacterized protein</fullName>
    </submittedName>
</protein>
<dbReference type="PROSITE" id="PS51257">
    <property type="entry name" value="PROKAR_LIPOPROTEIN"/>
    <property type="match status" value="1"/>
</dbReference>
<sequence>MNKLLSILVLAVLIFFTACDREIEEGQVDLGYDFQPLEIGLFWIYEVDQTTHFGENDSEQTLFFYKDRIRSIYTNEEGEAVYIVQRSKSSTNSAWSNVLEYTLIQRDRGLVRTIENQPLVSLVFPPKNGVVWNGYIYRNGSEDEFELISSGNSIRVNQEESDDLVTYRDIRYEVYEKGVGLTEKYDEVLTYCSRNDCLGDMLIDSGFKIHMKLIENGKN</sequence>
<proteinExistence type="predicted"/>
<keyword evidence="2" id="KW-1185">Reference proteome</keyword>
<accession>A0A1I1AFM0</accession>
<dbReference type="AlphaFoldDB" id="A0A1I1AFM0"/>
<evidence type="ECO:0000313" key="1">
    <source>
        <dbReference type="EMBL" id="SFB36825.1"/>
    </source>
</evidence>
<dbReference type="STRING" id="237018.SAMN04489723_10894"/>
<dbReference type="Proteomes" id="UP000198790">
    <property type="component" value="Unassembled WGS sequence"/>
</dbReference>